<keyword evidence="3 6" id="KW-0238">DNA-binding</keyword>
<evidence type="ECO:0000256" key="4">
    <source>
        <dbReference type="ARBA" id="ARBA00023163"/>
    </source>
</evidence>
<evidence type="ECO:0000313" key="7">
    <source>
        <dbReference type="Proteomes" id="UP001501169"/>
    </source>
</evidence>
<dbReference type="InterPro" id="IPR028082">
    <property type="entry name" value="Peripla_BP_I"/>
</dbReference>
<dbReference type="PROSITE" id="PS00356">
    <property type="entry name" value="HTH_LACI_1"/>
    <property type="match status" value="1"/>
</dbReference>
<feature type="domain" description="HTH lacI-type" evidence="5">
    <location>
        <begin position="2"/>
        <end position="56"/>
    </location>
</feature>
<dbReference type="CDD" id="cd06284">
    <property type="entry name" value="PBP1_LacI-like"/>
    <property type="match status" value="1"/>
</dbReference>
<proteinExistence type="predicted"/>
<dbReference type="Gene3D" id="3.40.50.2300">
    <property type="match status" value="2"/>
</dbReference>
<keyword evidence="1" id="KW-0678">Repressor</keyword>
<dbReference type="InterPro" id="IPR010982">
    <property type="entry name" value="Lambda_DNA-bd_dom_sf"/>
</dbReference>
<keyword evidence="2" id="KW-0805">Transcription regulation</keyword>
<dbReference type="SUPFAM" id="SSF47413">
    <property type="entry name" value="lambda repressor-like DNA-binding domains"/>
    <property type="match status" value="1"/>
</dbReference>
<dbReference type="InterPro" id="IPR000843">
    <property type="entry name" value="HTH_LacI"/>
</dbReference>
<dbReference type="Pfam" id="PF13377">
    <property type="entry name" value="Peripla_BP_3"/>
    <property type="match status" value="1"/>
</dbReference>
<accession>A0ABN1DV23</accession>
<evidence type="ECO:0000256" key="1">
    <source>
        <dbReference type="ARBA" id="ARBA00022491"/>
    </source>
</evidence>
<dbReference type="RefSeq" id="WP_226767128.1">
    <property type="nucleotide sequence ID" value="NZ_BAAAEO010000003.1"/>
</dbReference>
<dbReference type="Proteomes" id="UP001501169">
    <property type="component" value="Unassembled WGS sequence"/>
</dbReference>
<dbReference type="CDD" id="cd01392">
    <property type="entry name" value="HTH_LacI"/>
    <property type="match status" value="1"/>
</dbReference>
<gene>
    <name evidence="6" type="primary">cytR</name>
    <name evidence="6" type="ORF">GCM10009098_20730</name>
</gene>
<dbReference type="PANTHER" id="PTHR30146:SF151">
    <property type="entry name" value="HTH-TYPE TRANSCRIPTIONAL REPRESSOR CYTR"/>
    <property type="match status" value="1"/>
</dbReference>
<dbReference type="EMBL" id="BAAAEO010000003">
    <property type="protein sequence ID" value="GAA0552870.1"/>
    <property type="molecule type" value="Genomic_DNA"/>
</dbReference>
<organism evidence="6 7">
    <name type="scientific">Rheinheimera aquimaris</name>
    <dbReference type="NCBI Taxonomy" id="412437"/>
    <lineage>
        <taxon>Bacteria</taxon>
        <taxon>Pseudomonadati</taxon>
        <taxon>Pseudomonadota</taxon>
        <taxon>Gammaproteobacteria</taxon>
        <taxon>Chromatiales</taxon>
        <taxon>Chromatiaceae</taxon>
        <taxon>Rheinheimera</taxon>
    </lineage>
</organism>
<keyword evidence="7" id="KW-1185">Reference proteome</keyword>
<keyword evidence="4" id="KW-0804">Transcription</keyword>
<name>A0ABN1DV23_9GAMM</name>
<evidence type="ECO:0000256" key="2">
    <source>
        <dbReference type="ARBA" id="ARBA00023015"/>
    </source>
</evidence>
<dbReference type="SMART" id="SM00354">
    <property type="entry name" value="HTH_LACI"/>
    <property type="match status" value="1"/>
</dbReference>
<comment type="caution">
    <text evidence="6">The sequence shown here is derived from an EMBL/GenBank/DDBJ whole genome shotgun (WGS) entry which is preliminary data.</text>
</comment>
<reference evidence="6 7" key="1">
    <citation type="journal article" date="2019" name="Int. J. Syst. Evol. Microbiol.">
        <title>The Global Catalogue of Microorganisms (GCM) 10K type strain sequencing project: providing services to taxonomists for standard genome sequencing and annotation.</title>
        <authorList>
            <consortium name="The Broad Institute Genomics Platform"/>
            <consortium name="The Broad Institute Genome Sequencing Center for Infectious Disease"/>
            <person name="Wu L."/>
            <person name="Ma J."/>
        </authorList>
    </citation>
    <scope>NUCLEOTIDE SEQUENCE [LARGE SCALE GENOMIC DNA]</scope>
    <source>
        <strain evidence="6 7">JCM 14331</strain>
    </source>
</reference>
<dbReference type="SUPFAM" id="SSF53822">
    <property type="entry name" value="Periplasmic binding protein-like I"/>
    <property type="match status" value="1"/>
</dbReference>
<evidence type="ECO:0000256" key="3">
    <source>
        <dbReference type="ARBA" id="ARBA00023125"/>
    </source>
</evidence>
<evidence type="ECO:0000259" key="5">
    <source>
        <dbReference type="PROSITE" id="PS50932"/>
    </source>
</evidence>
<protein>
    <submittedName>
        <fullName evidence="6">DNA-binding transcriptional regulator CytR</fullName>
    </submittedName>
</protein>
<dbReference type="Gene3D" id="1.10.260.40">
    <property type="entry name" value="lambda repressor-like DNA-binding domains"/>
    <property type="match status" value="1"/>
</dbReference>
<dbReference type="Pfam" id="PF00356">
    <property type="entry name" value="LacI"/>
    <property type="match status" value="1"/>
</dbReference>
<dbReference type="PROSITE" id="PS50932">
    <property type="entry name" value="HTH_LACI_2"/>
    <property type="match status" value="1"/>
</dbReference>
<sequence length="346" mass="37479">MSNIREVARLAEVSVATVSRALQQPELVSVKTRNKVLAAVKQAGYQPNLLAVKFRSGKSHNLVVLVPTVANVFFARVISGMQEAAQQRRYSLLLGNTMADDNAEIAYARLVQTSQADGLIQLRAFDPFATLDMTTERLPMVNACEVLDKAPCPVVTLDNRAAAMAMTEHLLSLGHRNIAMIKGPARSPLTRDRVAGYRDALDAAGVAFDETLLCPGNFTLQSGHQATAQLLQRKQRPTAIFCENDEMAIGALQCLKQHGLKVPEDISVAGFDDISFAAFSDPPLTTIAQPAEEFGRTAVNLLIDVLEQKLTLLPKVILPFELVLRGSTGPVKMSEPATDTPAVHLT</sequence>
<dbReference type="InterPro" id="IPR046335">
    <property type="entry name" value="LacI/GalR-like_sensor"/>
</dbReference>
<dbReference type="GO" id="GO:0003677">
    <property type="term" value="F:DNA binding"/>
    <property type="evidence" value="ECO:0007669"/>
    <property type="project" value="UniProtKB-KW"/>
</dbReference>
<evidence type="ECO:0000313" key="6">
    <source>
        <dbReference type="EMBL" id="GAA0552870.1"/>
    </source>
</evidence>
<dbReference type="PANTHER" id="PTHR30146">
    <property type="entry name" value="LACI-RELATED TRANSCRIPTIONAL REPRESSOR"/>
    <property type="match status" value="1"/>
</dbReference>